<reference evidence="3" key="1">
    <citation type="journal article" date="2016" name="Syst. Appl. Microbiol.">
        <title>Thermococcus piezophilus sp. nov., a novel hyperthermophilic and piezophilic archaeon with a broad pressure range for growth, isolated from a deepest hydrothermal vent at the Mid-Cayman Rise.</title>
        <authorList>
            <person name="Dalmasso C."/>
            <person name="Oger P."/>
            <person name="Selva G."/>
            <person name="Courtine D."/>
            <person name="L'Haridon S."/>
            <person name="Garlaschelli A."/>
            <person name="Roussel E."/>
            <person name="Miyazaki J."/>
            <person name="Reveillaud J."/>
            <person name="Jebbar M."/>
            <person name="Takai K."/>
            <person name="Maignien L."/>
            <person name="Alain K."/>
        </authorList>
    </citation>
    <scope>NUCLEOTIDE SEQUENCE [LARGE SCALE GENOMIC DNA]</scope>
    <source>
        <strain evidence="3">CDGS</strain>
    </source>
</reference>
<dbReference type="KEGG" id="tpie:A7C91_05780"/>
<evidence type="ECO:0008006" key="4">
    <source>
        <dbReference type="Google" id="ProtNLM"/>
    </source>
</evidence>
<accession>A0A172WHE7</accession>
<feature type="coiled-coil region" evidence="1">
    <location>
        <begin position="96"/>
        <end position="195"/>
    </location>
</feature>
<gene>
    <name evidence="2" type="ORF">A7C91_05780</name>
</gene>
<sequence>MAEGSEAKANQLINKFVISLTEGRILGFVTDINVEVEGDQFYFILKMKLVENLGKGEHPGMFSNEKKMKIKPDDIVNVGPDVIILGNGKVPPLREIERLTQIAEEYNALVRELEAKERLIKKLKEENYALTKQLDELQRELRKLHVMKEDFKHLKEQLIRQEGQLEMAKDYIRLLEGLRHDIDKIKDDVDKLIQTQLEEVVRTIINEELNARGLKKTSFI</sequence>
<dbReference type="Proteomes" id="UP000076969">
    <property type="component" value="Chromosome"/>
</dbReference>
<name>A0A172WHE7_9EURY</name>
<protein>
    <recommendedName>
        <fullName evidence="4">PRC-barrel domain-containing protein</fullName>
    </recommendedName>
</protein>
<dbReference type="EMBL" id="CP015520">
    <property type="protein sequence ID" value="ANF22736.1"/>
    <property type="molecule type" value="Genomic_DNA"/>
</dbReference>
<proteinExistence type="predicted"/>
<evidence type="ECO:0000313" key="3">
    <source>
        <dbReference type="Proteomes" id="UP000076969"/>
    </source>
</evidence>
<evidence type="ECO:0000313" key="2">
    <source>
        <dbReference type="EMBL" id="ANF22736.1"/>
    </source>
</evidence>
<dbReference type="GeneID" id="28495684"/>
<evidence type="ECO:0000256" key="1">
    <source>
        <dbReference type="SAM" id="Coils"/>
    </source>
</evidence>
<dbReference type="AlphaFoldDB" id="A0A172WHE7"/>
<keyword evidence="3" id="KW-1185">Reference proteome</keyword>
<keyword evidence="1" id="KW-0175">Coiled coil</keyword>
<dbReference type="OrthoDB" id="85839at2157"/>
<dbReference type="RefSeq" id="WP_068665710.1">
    <property type="nucleotide sequence ID" value="NZ_CP015520.1"/>
</dbReference>
<organism evidence="2 3">
    <name type="scientific">Thermococcus piezophilus</name>
    <dbReference type="NCBI Taxonomy" id="1712654"/>
    <lineage>
        <taxon>Archaea</taxon>
        <taxon>Methanobacteriati</taxon>
        <taxon>Methanobacteriota</taxon>
        <taxon>Thermococci</taxon>
        <taxon>Thermococcales</taxon>
        <taxon>Thermococcaceae</taxon>
        <taxon>Thermococcus</taxon>
    </lineage>
</organism>
<dbReference type="Gene3D" id="2.30.30.240">
    <property type="entry name" value="PRC-barrel domain"/>
    <property type="match status" value="1"/>
</dbReference>